<dbReference type="EMBL" id="PVQB02000241">
    <property type="protein sequence ID" value="KAF4340335.1"/>
    <property type="molecule type" value="Genomic_DNA"/>
</dbReference>
<dbReference type="Pfam" id="PF00581">
    <property type="entry name" value="Rhodanese"/>
    <property type="match status" value="1"/>
</dbReference>
<dbReference type="Gene3D" id="3.40.250.10">
    <property type="entry name" value="Rhodanese-like domain"/>
    <property type="match status" value="1"/>
</dbReference>
<evidence type="ECO:0000256" key="1">
    <source>
        <dbReference type="SAM" id="MobiDB-lite"/>
    </source>
</evidence>
<feature type="compositionally biased region" description="Low complexity" evidence="1">
    <location>
        <begin position="53"/>
        <end position="64"/>
    </location>
</feature>
<protein>
    <submittedName>
        <fullName evidence="3">Heat shock 67B2</fullName>
    </submittedName>
</protein>
<reference evidence="3" key="1">
    <citation type="journal article" date="2017" name="Mycologia">
        <title>Fusarium algeriense, sp. nov., a novel toxigenic crown rot pathogen of durum wheat from Algeria is nested in the Fusarium burgessii species complex.</title>
        <authorList>
            <person name="Laraba I."/>
            <person name="Keddad A."/>
            <person name="Boureghda H."/>
            <person name="Abdallah N."/>
            <person name="Vaughan M.M."/>
            <person name="Proctor R.H."/>
            <person name="Busman M."/>
            <person name="O'Donnell K."/>
        </authorList>
    </citation>
    <scope>NUCLEOTIDE SEQUENCE</scope>
    <source>
        <strain evidence="3">NRRL 25174</strain>
    </source>
</reference>
<feature type="region of interest" description="Disordered" evidence="1">
    <location>
        <begin position="35"/>
        <end position="76"/>
    </location>
</feature>
<dbReference type="PANTHER" id="PTHR44086:SF10">
    <property type="entry name" value="THIOSULFATE SULFURTRANSFERASE_RHODANESE-LIKE DOMAIN-CONTAINING PROTEIN 3"/>
    <property type="match status" value="1"/>
</dbReference>
<dbReference type="PROSITE" id="PS50206">
    <property type="entry name" value="RHODANESE_3"/>
    <property type="match status" value="1"/>
</dbReference>
<evidence type="ECO:0000313" key="3">
    <source>
        <dbReference type="EMBL" id="KAF4340335.1"/>
    </source>
</evidence>
<dbReference type="InterPro" id="IPR036873">
    <property type="entry name" value="Rhodanese-like_dom_sf"/>
</dbReference>
<name>A0A9P5AKC4_9HYPO</name>
<dbReference type="AlphaFoldDB" id="A0A9P5AKC4"/>
<reference evidence="3" key="2">
    <citation type="submission" date="2020-02" db="EMBL/GenBank/DDBJ databases">
        <title>Identification and distribution of gene clusters putatively required for synthesis of sphingolipid metabolism inhibitors in phylogenetically diverse species of the filamentous fungus Fusarium.</title>
        <authorList>
            <person name="Kim H.-S."/>
            <person name="Busman M."/>
            <person name="Brown D.W."/>
            <person name="Divon H."/>
            <person name="Uhlig S."/>
            <person name="Proctor R.H."/>
        </authorList>
    </citation>
    <scope>NUCLEOTIDE SEQUENCE</scope>
    <source>
        <strain evidence="3">NRRL 25174</strain>
    </source>
</reference>
<dbReference type="InterPro" id="IPR001763">
    <property type="entry name" value="Rhodanese-like_dom"/>
</dbReference>
<evidence type="ECO:0000313" key="4">
    <source>
        <dbReference type="Proteomes" id="UP000730481"/>
    </source>
</evidence>
<dbReference type="PANTHER" id="PTHR44086">
    <property type="entry name" value="THIOSULFATE SULFURTRANSFERASE RDL2, MITOCHONDRIAL-RELATED"/>
    <property type="match status" value="1"/>
</dbReference>
<dbReference type="GO" id="GO:0004792">
    <property type="term" value="F:thiosulfate-cyanide sulfurtransferase activity"/>
    <property type="evidence" value="ECO:0007669"/>
    <property type="project" value="TreeGrafter"/>
</dbReference>
<evidence type="ECO:0000259" key="2">
    <source>
        <dbReference type="PROSITE" id="PS50206"/>
    </source>
</evidence>
<dbReference type="SUPFAM" id="SSF52821">
    <property type="entry name" value="Rhodanese/Cell cycle control phosphatase"/>
    <property type="match status" value="1"/>
</dbReference>
<gene>
    <name evidence="3" type="ORF">FBEOM_5723</name>
</gene>
<proteinExistence type="predicted"/>
<keyword evidence="4" id="KW-1185">Reference proteome</keyword>
<sequence>MASRRALFSPALRTSAAIQSARPTFIIAARSAGPSLTSRSIAPFASSPRNYSAKTKAQGKAQAKPKPKDGPPEPKAWTFEDITKFLEKKNKGDVVLVDVREPSELFDTGKIPGAINIPITTAAQSFHISNTDFEDMYGFPRPGKDKELVFYCKAGVRARAAAQLAQHAGWDKIGDYSGSWLDWAARNGPVEKVKKPY</sequence>
<organism evidence="3 4">
    <name type="scientific">Fusarium beomiforme</name>
    <dbReference type="NCBI Taxonomy" id="44412"/>
    <lineage>
        <taxon>Eukaryota</taxon>
        <taxon>Fungi</taxon>
        <taxon>Dikarya</taxon>
        <taxon>Ascomycota</taxon>
        <taxon>Pezizomycotina</taxon>
        <taxon>Sordariomycetes</taxon>
        <taxon>Hypocreomycetidae</taxon>
        <taxon>Hypocreales</taxon>
        <taxon>Nectriaceae</taxon>
        <taxon>Fusarium</taxon>
        <taxon>Fusarium burgessii species complex</taxon>
    </lineage>
</organism>
<feature type="domain" description="Rhodanese" evidence="2">
    <location>
        <begin position="90"/>
        <end position="192"/>
    </location>
</feature>
<accession>A0A9P5AKC4</accession>
<dbReference type="GO" id="GO:0005739">
    <property type="term" value="C:mitochondrion"/>
    <property type="evidence" value="ECO:0007669"/>
    <property type="project" value="TreeGrafter"/>
</dbReference>
<keyword evidence="3" id="KW-0346">Stress response</keyword>
<dbReference type="Proteomes" id="UP000730481">
    <property type="component" value="Unassembled WGS sequence"/>
</dbReference>
<dbReference type="SMART" id="SM00450">
    <property type="entry name" value="RHOD"/>
    <property type="match status" value="1"/>
</dbReference>
<dbReference type="OrthoDB" id="566238at2759"/>
<comment type="caution">
    <text evidence="3">The sequence shown here is derived from an EMBL/GenBank/DDBJ whole genome shotgun (WGS) entry which is preliminary data.</text>
</comment>